<dbReference type="Proteomes" id="UP000218399">
    <property type="component" value="Unassembled WGS sequence"/>
</dbReference>
<dbReference type="InterPro" id="IPR029044">
    <property type="entry name" value="Nucleotide-diphossugar_trans"/>
</dbReference>
<dbReference type="InterPro" id="IPR008441">
    <property type="entry name" value="AfumC-like_glycosyl_Trfase"/>
</dbReference>
<reference evidence="1 2" key="1">
    <citation type="journal article" date="2017" name="ISME J.">
        <title>Unveiling bifidobacterial biogeography across the mammalian branch of the tree of life.</title>
        <authorList>
            <person name="Milani C."/>
            <person name="Mangifesta M."/>
            <person name="Mancabelli L."/>
            <person name="Lugli G.A."/>
            <person name="James K."/>
            <person name="Duranti S."/>
            <person name="Turroni F."/>
            <person name="Ferrario C."/>
            <person name="Ossiprandi M.C."/>
            <person name="van Sinderen D."/>
            <person name="Ventura M."/>
        </authorList>
    </citation>
    <scope>NUCLEOTIDE SEQUENCE [LARGE SCALE GENOMIC DNA]</scope>
    <source>
        <strain evidence="2">Ham19E</strain>
    </source>
</reference>
<dbReference type="Gene3D" id="3.90.550.20">
    <property type="match status" value="1"/>
</dbReference>
<dbReference type="GO" id="GO:0016757">
    <property type="term" value="F:glycosyltransferase activity"/>
    <property type="evidence" value="ECO:0007669"/>
    <property type="project" value="InterPro"/>
</dbReference>
<dbReference type="Pfam" id="PF05704">
    <property type="entry name" value="Caps_synth"/>
    <property type="match status" value="1"/>
</dbReference>
<name>A0A2A2EIK5_9BIFI</name>
<evidence type="ECO:0000313" key="1">
    <source>
        <dbReference type="EMBL" id="PAU68999.1"/>
    </source>
</evidence>
<dbReference type="OrthoDB" id="9802881at2"/>
<dbReference type="RefSeq" id="WP_095614263.1">
    <property type="nucleotide sequence ID" value="NZ_MVOH01000002.1"/>
</dbReference>
<dbReference type="SUPFAM" id="SSF53448">
    <property type="entry name" value="Nucleotide-diphospho-sugar transferases"/>
    <property type="match status" value="1"/>
</dbReference>
<accession>A0A2A2EIK5</accession>
<evidence type="ECO:0000313" key="2">
    <source>
        <dbReference type="Proteomes" id="UP000218399"/>
    </source>
</evidence>
<organism evidence="1 2">
    <name type="scientific">Bifidobacterium criceti</name>
    <dbReference type="NCBI Taxonomy" id="1960969"/>
    <lineage>
        <taxon>Bacteria</taxon>
        <taxon>Bacillati</taxon>
        <taxon>Actinomycetota</taxon>
        <taxon>Actinomycetes</taxon>
        <taxon>Bifidobacteriales</taxon>
        <taxon>Bifidobacteriaceae</taxon>
        <taxon>Bifidobacterium</taxon>
    </lineage>
</organism>
<dbReference type="AlphaFoldDB" id="A0A2A2EIK5"/>
<gene>
    <name evidence="1" type="ORF">B1526_0192</name>
</gene>
<proteinExistence type="predicted"/>
<sequence length="302" mass="35438">MISNEFSLFISKGLKRVPYAEGLARRYNRRRHEQIERQIRPLCEKVQENFDDTALGECTETRDDGPIWVFWWQGEHAAPQVVRVCIETMRRHVSDRDVVIITKDNIREYCNLPDYIYENVNNHSITLTHLSDIVRFNLLHHHGGLWMDATLYVANALNEDRCFGPFYTCSGFDDPTHFFVTEGKWTGFFIGGSADEPLFAFMNSFFLCYWKTHTELIDYFLIDYALRYAYEHRIGSLWNWTKTQNGKDDPKLFDLAPLMSKEFDSTVWEQLTSDTCVFKLSWKKPKAFPRGSFGDALINNYA</sequence>
<keyword evidence="2" id="KW-1185">Reference proteome</keyword>
<protein>
    <submittedName>
        <fullName evidence="1">Capsular polysaccharide biosynthesis protein</fullName>
    </submittedName>
</protein>
<dbReference type="EMBL" id="MVOH01000002">
    <property type="protein sequence ID" value="PAU68999.1"/>
    <property type="molecule type" value="Genomic_DNA"/>
</dbReference>
<comment type="caution">
    <text evidence="1">The sequence shown here is derived from an EMBL/GenBank/DDBJ whole genome shotgun (WGS) entry which is preliminary data.</text>
</comment>